<reference evidence="2 3" key="1">
    <citation type="journal article" date="2016" name="Nat. Commun.">
        <title>Thousands of microbial genomes shed light on interconnected biogeochemical processes in an aquifer system.</title>
        <authorList>
            <person name="Anantharaman K."/>
            <person name="Brown C.T."/>
            <person name="Hug L.A."/>
            <person name="Sharon I."/>
            <person name="Castelle C.J."/>
            <person name="Probst A.J."/>
            <person name="Thomas B.C."/>
            <person name="Singh A."/>
            <person name="Wilkins M.J."/>
            <person name="Karaoz U."/>
            <person name="Brodie E.L."/>
            <person name="Williams K.H."/>
            <person name="Hubbard S.S."/>
            <person name="Banfield J.F."/>
        </authorList>
    </citation>
    <scope>NUCLEOTIDE SEQUENCE [LARGE SCALE GENOMIC DNA]</scope>
</reference>
<dbReference type="Proteomes" id="UP000176273">
    <property type="component" value="Unassembled WGS sequence"/>
</dbReference>
<feature type="binding site" evidence="1">
    <location>
        <position position="21"/>
    </location>
    <ligand>
        <name>Zn(2+)</name>
        <dbReference type="ChEBI" id="CHEBI:29105"/>
    </ligand>
</feature>
<feature type="binding site" evidence="1">
    <location>
        <position position="183"/>
    </location>
    <ligand>
        <name>Zn(2+)</name>
        <dbReference type="ChEBI" id="CHEBI:29105"/>
    </ligand>
</feature>
<evidence type="ECO:0000256" key="1">
    <source>
        <dbReference type="PIRSR" id="PIRSR605019-1"/>
    </source>
</evidence>
<feature type="binding site" evidence="1">
    <location>
        <position position="7"/>
    </location>
    <ligand>
        <name>Zn(2+)</name>
        <dbReference type="ChEBI" id="CHEBI:29105"/>
    </ligand>
</feature>
<dbReference type="SUPFAM" id="SSF48150">
    <property type="entry name" value="DNA-glycosylase"/>
    <property type="match status" value="1"/>
</dbReference>
<dbReference type="GO" id="GO:0008725">
    <property type="term" value="F:DNA-3-methyladenine glycosylase activity"/>
    <property type="evidence" value="ECO:0007669"/>
    <property type="project" value="InterPro"/>
</dbReference>
<sequence>MKTVKRCPWPTENDPLYLAYHDREWGVPVHNDKILYEFLVLEAFQAGLSWRTVLYKRKNFKKAFAGFDPRKVAKFTKRDVNRLLKDAGIIRNKAKIEAAINNAKKFLEVQKEFGSFSKYQWQFVGGKPIVHKIRTLKDYPVKIKEADVMAGDMKRRGFKFLGPTVLYAHMQAVGMVNDHIVDCFRYRELI</sequence>
<dbReference type="Gene3D" id="1.10.340.30">
    <property type="entry name" value="Hypothetical protein, domain 2"/>
    <property type="match status" value="1"/>
</dbReference>
<dbReference type="Pfam" id="PF03352">
    <property type="entry name" value="Adenine_glyco"/>
    <property type="match status" value="1"/>
</dbReference>
<accession>A0A1F6BL11</accession>
<dbReference type="InterPro" id="IPR005019">
    <property type="entry name" value="Adenine_glyco"/>
</dbReference>
<proteinExistence type="predicted"/>
<dbReference type="AlphaFoldDB" id="A0A1F6BL11"/>
<organism evidence="2 3">
    <name type="scientific">Candidatus Jorgensenbacteria bacterium GWA1_54_12</name>
    <dbReference type="NCBI Taxonomy" id="1798468"/>
    <lineage>
        <taxon>Bacteria</taxon>
        <taxon>Candidatus Joergenseniibacteriota</taxon>
    </lineage>
</organism>
<dbReference type="EMBL" id="MFKH01000006">
    <property type="protein sequence ID" value="OGG37609.1"/>
    <property type="molecule type" value="Genomic_DNA"/>
</dbReference>
<name>A0A1F6BL11_9BACT</name>
<dbReference type="InterPro" id="IPR011257">
    <property type="entry name" value="DNA_glycosylase"/>
</dbReference>
<dbReference type="PANTHER" id="PTHR31116">
    <property type="entry name" value="OS04G0501200 PROTEIN"/>
    <property type="match status" value="1"/>
</dbReference>
<dbReference type="GO" id="GO:0006284">
    <property type="term" value="P:base-excision repair"/>
    <property type="evidence" value="ECO:0007669"/>
    <property type="project" value="InterPro"/>
</dbReference>
<feature type="binding site" evidence="1">
    <location>
        <position position="179"/>
    </location>
    <ligand>
        <name>Zn(2+)</name>
        <dbReference type="ChEBI" id="CHEBI:29105"/>
    </ligand>
</feature>
<comment type="caution">
    <text evidence="2">The sequence shown here is derived from an EMBL/GenBank/DDBJ whole genome shotgun (WGS) entry which is preliminary data.</text>
</comment>
<gene>
    <name evidence="2" type="ORF">A2110_00485</name>
</gene>
<keyword evidence="1" id="KW-0862">Zinc</keyword>
<dbReference type="STRING" id="1798468.A2110_00485"/>
<dbReference type="GO" id="GO:0046872">
    <property type="term" value="F:metal ion binding"/>
    <property type="evidence" value="ECO:0007669"/>
    <property type="project" value="UniProtKB-KW"/>
</dbReference>
<dbReference type="PANTHER" id="PTHR31116:SF29">
    <property type="entry name" value="DNA GLYCOSYLASE SUPERFAMILY PROTEIN"/>
    <property type="match status" value="1"/>
</dbReference>
<protein>
    <submittedName>
        <fullName evidence="2">DNA-3-methyladenine glycosylase</fullName>
    </submittedName>
</protein>
<evidence type="ECO:0000313" key="3">
    <source>
        <dbReference type="Proteomes" id="UP000176273"/>
    </source>
</evidence>
<evidence type="ECO:0000313" key="2">
    <source>
        <dbReference type="EMBL" id="OGG37609.1"/>
    </source>
</evidence>
<keyword evidence="1" id="KW-0479">Metal-binding</keyword>